<accession>G8XP89</accession>
<evidence type="ECO:0000259" key="4">
    <source>
        <dbReference type="SMART" id="SM01403"/>
    </source>
</evidence>
<reference evidence="5" key="1">
    <citation type="submission" date="2007-08" db="EMBL/GenBank/DDBJ databases">
        <title>Divergence order of chlorophyte green algal lineages as inferred from the chloroplast and mitochondrial genomes.</title>
        <authorList>
            <person name="Pombert J.-F."/>
            <person name="Belanger A.-S."/>
            <person name="Gagnon J."/>
            <person name="Otis C."/>
            <person name="Lemieux C."/>
            <person name="Turmel M."/>
        </authorList>
    </citation>
    <scope>NUCLEOTIDE SEQUENCE</scope>
    <source>
        <strain evidence="5">SAG 219-1d</strain>
    </source>
</reference>
<evidence type="ECO:0000313" key="5">
    <source>
        <dbReference type="EMBL" id="ABX82572.1"/>
    </source>
</evidence>
<evidence type="ECO:0000256" key="1">
    <source>
        <dbReference type="ARBA" id="ARBA00007102"/>
    </source>
</evidence>
<evidence type="ECO:0000256" key="2">
    <source>
        <dbReference type="ARBA" id="ARBA00022980"/>
    </source>
</evidence>
<dbReference type="GO" id="GO:1990904">
    <property type="term" value="C:ribonucleoprotein complex"/>
    <property type="evidence" value="ECO:0007669"/>
    <property type="project" value="UniProtKB-KW"/>
</dbReference>
<comment type="similarity">
    <text evidence="1">Belongs to the universal ribosomal protein uS10 family.</text>
</comment>
<dbReference type="InterPro" id="IPR027486">
    <property type="entry name" value="Ribosomal_uS10_dom"/>
</dbReference>
<dbReference type="Pfam" id="PF00338">
    <property type="entry name" value="Ribosomal_S10"/>
    <property type="match status" value="1"/>
</dbReference>
<dbReference type="InterPro" id="IPR001848">
    <property type="entry name" value="Ribosomal_uS10"/>
</dbReference>
<dbReference type="GO" id="GO:0005840">
    <property type="term" value="C:ribosome"/>
    <property type="evidence" value="ECO:0007669"/>
    <property type="project" value="UniProtKB-KW"/>
</dbReference>
<dbReference type="GO" id="GO:0003735">
    <property type="term" value="F:structural constituent of ribosome"/>
    <property type="evidence" value="ECO:0007669"/>
    <property type="project" value="InterPro"/>
</dbReference>
<protein>
    <submittedName>
        <fullName evidence="5">Ribosomal protein S10</fullName>
    </submittedName>
</protein>
<name>G8XP89_9CHLO</name>
<dbReference type="EMBL" id="EU123949">
    <property type="protein sequence ID" value="ABX82572.1"/>
    <property type="molecule type" value="Genomic_DNA"/>
</dbReference>
<evidence type="ECO:0000256" key="3">
    <source>
        <dbReference type="ARBA" id="ARBA00023274"/>
    </source>
</evidence>
<gene>
    <name evidence="5" type="primary">rps10</name>
</gene>
<keyword evidence="3" id="KW-0687">Ribonucleoprotein</keyword>
<keyword evidence="5" id="KW-0496">Mitochondrion</keyword>
<feature type="domain" description="Small ribosomal subunit protein uS10" evidence="4">
    <location>
        <begin position="6"/>
        <end position="112"/>
    </location>
</feature>
<dbReference type="AlphaFoldDB" id="G8XP89"/>
<geneLocation type="mitochondrion" evidence="5"/>
<organism evidence="5">
    <name type="scientific">Trebouxia aggregata</name>
    <dbReference type="NCBI Taxonomy" id="160068"/>
    <lineage>
        <taxon>Eukaryota</taxon>
        <taxon>Viridiplantae</taxon>
        <taxon>Chlorophyta</taxon>
        <taxon>core chlorophytes</taxon>
        <taxon>Trebouxiophyceae</taxon>
        <taxon>Trebouxiales</taxon>
        <taxon>Trebouxiaceae</taxon>
        <taxon>Trebouxia</taxon>
    </lineage>
</organism>
<dbReference type="InterPro" id="IPR036838">
    <property type="entry name" value="Ribosomal_uS10_dom_sf"/>
</dbReference>
<sequence length="126" mass="15111">MTYKVHIYLKSFDNLYIRTSINLILQITNYLKTFEEFSNQRFDSQKVISLPTLKKKFTVLRSPHIDKKSREQFEWTHYKKSIFLDFQKISVFSLFLFLLKNSSFPGVQIEINLKHSTFCKTLPNTF</sequence>
<dbReference type="GO" id="GO:0006412">
    <property type="term" value="P:translation"/>
    <property type="evidence" value="ECO:0007669"/>
    <property type="project" value="InterPro"/>
</dbReference>
<dbReference type="PANTHER" id="PTHR11700">
    <property type="entry name" value="30S RIBOSOMAL PROTEIN S10 FAMILY MEMBER"/>
    <property type="match status" value="1"/>
</dbReference>
<dbReference type="Gene3D" id="3.30.70.600">
    <property type="entry name" value="Ribosomal protein S10 domain"/>
    <property type="match status" value="1"/>
</dbReference>
<keyword evidence="2 5" id="KW-0689">Ribosomal protein</keyword>
<proteinExistence type="inferred from homology"/>
<dbReference type="PRINTS" id="PR00971">
    <property type="entry name" value="RIBOSOMALS10"/>
</dbReference>
<dbReference type="SMART" id="SM01403">
    <property type="entry name" value="Ribosomal_S10"/>
    <property type="match status" value="1"/>
</dbReference>
<dbReference type="SUPFAM" id="SSF54999">
    <property type="entry name" value="Ribosomal protein S10"/>
    <property type="match status" value="1"/>
</dbReference>